<dbReference type="EMBL" id="BMAV01023781">
    <property type="protein sequence ID" value="GFY80010.1"/>
    <property type="molecule type" value="Genomic_DNA"/>
</dbReference>
<name>A0A8X6YYK0_9ARAC</name>
<evidence type="ECO:0000313" key="1">
    <source>
        <dbReference type="EMBL" id="GFY80010.1"/>
    </source>
</evidence>
<keyword evidence="2" id="KW-1185">Reference proteome</keyword>
<evidence type="ECO:0000313" key="2">
    <source>
        <dbReference type="Proteomes" id="UP000886998"/>
    </source>
</evidence>
<organism evidence="1 2">
    <name type="scientific">Trichonephila inaurata madagascariensis</name>
    <dbReference type="NCBI Taxonomy" id="2747483"/>
    <lineage>
        <taxon>Eukaryota</taxon>
        <taxon>Metazoa</taxon>
        <taxon>Ecdysozoa</taxon>
        <taxon>Arthropoda</taxon>
        <taxon>Chelicerata</taxon>
        <taxon>Arachnida</taxon>
        <taxon>Araneae</taxon>
        <taxon>Araneomorphae</taxon>
        <taxon>Entelegynae</taxon>
        <taxon>Araneoidea</taxon>
        <taxon>Nephilidae</taxon>
        <taxon>Trichonephila</taxon>
        <taxon>Trichonephila inaurata</taxon>
    </lineage>
</organism>
<protein>
    <submittedName>
        <fullName evidence="1">Uncharacterized protein</fullName>
    </submittedName>
</protein>
<gene>
    <name evidence="1" type="ORF">TNIN_56601</name>
</gene>
<reference evidence="1" key="1">
    <citation type="submission" date="2020-08" db="EMBL/GenBank/DDBJ databases">
        <title>Multicomponent nature underlies the extraordinary mechanical properties of spider dragline silk.</title>
        <authorList>
            <person name="Kono N."/>
            <person name="Nakamura H."/>
            <person name="Mori M."/>
            <person name="Yoshida Y."/>
            <person name="Ohtoshi R."/>
            <person name="Malay A.D."/>
            <person name="Moran D.A.P."/>
            <person name="Tomita M."/>
            <person name="Numata K."/>
            <person name="Arakawa K."/>
        </authorList>
    </citation>
    <scope>NUCLEOTIDE SEQUENCE</scope>
</reference>
<proteinExistence type="predicted"/>
<comment type="caution">
    <text evidence="1">The sequence shown here is derived from an EMBL/GenBank/DDBJ whole genome shotgun (WGS) entry which is preliminary data.</text>
</comment>
<sequence>MDADGDKISCHLLVNAEEDCNMQRPTFIKKLIFRKSAYVRISIEHGRAGMRKGEAVSYQKVLRQDTFGPRIVNNSAFSGFQNSKRDNTVSVNDIFE</sequence>
<dbReference type="AlphaFoldDB" id="A0A8X6YYK0"/>
<accession>A0A8X6YYK0</accession>
<dbReference type="Proteomes" id="UP000886998">
    <property type="component" value="Unassembled WGS sequence"/>
</dbReference>